<protein>
    <recommendedName>
        <fullName evidence="3">Sulfotransferase family protein</fullName>
    </recommendedName>
</protein>
<reference evidence="1 2" key="1">
    <citation type="submission" date="2018-06" db="EMBL/GenBank/DDBJ databases">
        <title>Draft sequence of Acidithiobacillus ferrooxidans CCM 4253.</title>
        <authorList>
            <person name="Moya-Beltran A."/>
            <person name="Castro M."/>
            <person name="Covarrubias P.C."/>
            <person name="Issotta F."/>
            <person name="Janiczek O."/>
            <person name="Mandl M."/>
            <person name="Kucera J."/>
            <person name="Quatrini R."/>
        </authorList>
    </citation>
    <scope>NUCLEOTIDE SEQUENCE [LARGE SCALE GENOMIC DNA]</scope>
    <source>
        <strain evidence="1 2">CCM 4253</strain>
    </source>
</reference>
<dbReference type="EMBL" id="QKQP01000005">
    <property type="protein sequence ID" value="PZD80955.1"/>
    <property type="molecule type" value="Genomic_DNA"/>
</dbReference>
<dbReference type="AlphaFoldDB" id="A0A2W1KEQ9"/>
<dbReference type="GeneID" id="65281979"/>
<dbReference type="RefSeq" id="WP_041646639.1">
    <property type="nucleotide sequence ID" value="NZ_AP025160.1"/>
</dbReference>
<evidence type="ECO:0000313" key="1">
    <source>
        <dbReference type="EMBL" id="PZD80955.1"/>
    </source>
</evidence>
<name>A0A2W1KEQ9_ACIFR</name>
<accession>A0A2W1KEQ9</accession>
<gene>
    <name evidence="1" type="ORF">DN052_11115</name>
</gene>
<evidence type="ECO:0000313" key="2">
    <source>
        <dbReference type="Proteomes" id="UP000248886"/>
    </source>
</evidence>
<dbReference type="Gene3D" id="3.40.50.300">
    <property type="entry name" value="P-loop containing nucleotide triphosphate hydrolases"/>
    <property type="match status" value="1"/>
</dbReference>
<sequence length="549" mass="61247">MVNTFYSGRLIFHHLEKTAGQAVNDWMGRTLGVGTVTPNLIGAHRDLIQRYGGHYPVISAHIWFDGTGLDPRYQYVTVLRDPVDRFISWLYFIDKDVELTEDTRELKVGAQLFLRSEGEETNQTFMRSASNPYVNNFSSVVMRCNASWQQKMVAALSVLTDYDLVGFQADLPQFIEQLAKLLHVINYVSLRPVNVTSSRPQRDGISEKMLHAIRKLTEWDLELYSEIQRMANRQAPTIGVSCNIQPFNREFGDWGFKARKSSNVYWLGSYLTHYLAKDLSTRNGSVAGRALVSNGAKGYLCHGPYLDLDPGHYCAVANGVWITRGVTCNADVCSGKGAVLHAEETLVDLGAKGTEWSLPVDFALDEETTSVEFRLMVPDEHQVQLNTVTIVNEKMVMTILGLEPDSHAANRGVEKQNSGSTLIFPVQMSSKIGLRVGTTLQTTGQEGFLCYGPYMTLSRGIYRVNLMGSIGPQGLAGAYADIVCDAGKKGIHNEPLAITPFNEYVDSTVGKPWMFFLEQDVSDLEIRLWVSNQTEINLCGIVLQQIEET</sequence>
<dbReference type="Proteomes" id="UP000248886">
    <property type="component" value="Unassembled WGS sequence"/>
</dbReference>
<proteinExistence type="predicted"/>
<evidence type="ECO:0008006" key="3">
    <source>
        <dbReference type="Google" id="ProtNLM"/>
    </source>
</evidence>
<organism evidence="1 2">
    <name type="scientific">Acidithiobacillus ferrooxidans</name>
    <name type="common">Thiobacillus ferrooxidans</name>
    <dbReference type="NCBI Taxonomy" id="920"/>
    <lineage>
        <taxon>Bacteria</taxon>
        <taxon>Pseudomonadati</taxon>
        <taxon>Pseudomonadota</taxon>
        <taxon>Acidithiobacillia</taxon>
        <taxon>Acidithiobacillales</taxon>
        <taxon>Acidithiobacillaceae</taxon>
        <taxon>Acidithiobacillus</taxon>
    </lineage>
</organism>
<dbReference type="InterPro" id="IPR027417">
    <property type="entry name" value="P-loop_NTPase"/>
</dbReference>
<dbReference type="OrthoDB" id="9096681at2"/>
<comment type="caution">
    <text evidence="1">The sequence shown here is derived from an EMBL/GenBank/DDBJ whole genome shotgun (WGS) entry which is preliminary data.</text>
</comment>